<name>A0A4T0X6Q7_9ASCO</name>
<evidence type="ECO:0000313" key="1">
    <source>
        <dbReference type="EMBL" id="TID31191.1"/>
    </source>
</evidence>
<dbReference type="InterPro" id="IPR013640">
    <property type="entry name" value="Vfa1"/>
</dbReference>
<dbReference type="PANTHER" id="PTHR28218">
    <property type="entry name" value="VPS4-ASSOCIATED PROTEIN 1"/>
    <property type="match status" value="1"/>
</dbReference>
<dbReference type="EMBL" id="SELW01000040">
    <property type="protein sequence ID" value="TID31191.1"/>
    <property type="molecule type" value="Genomic_DNA"/>
</dbReference>
<dbReference type="OrthoDB" id="2158714at2759"/>
<reference evidence="1 2" key="1">
    <citation type="journal article" date="2019" name="Front. Genet.">
        <title>Whole-Genome Sequencing of the Opportunistic Yeast Pathogen Candida inconspicua Uncovers Its Hybrid Origin.</title>
        <authorList>
            <person name="Mixao V."/>
            <person name="Hansen A.P."/>
            <person name="Saus E."/>
            <person name="Boekhout T."/>
            <person name="Lass-Florl C."/>
            <person name="Gabaldon T."/>
        </authorList>
    </citation>
    <scope>NUCLEOTIDE SEQUENCE [LARGE SCALE GENOMIC DNA]</scope>
    <source>
        <strain evidence="1 2">CBS 180</strain>
    </source>
</reference>
<protein>
    <submittedName>
        <fullName evidence="1">Uncharacterized protein</fullName>
    </submittedName>
</protein>
<dbReference type="PANTHER" id="PTHR28218:SF1">
    <property type="entry name" value="VPS4-ASSOCIATED PROTEIN 1"/>
    <property type="match status" value="1"/>
</dbReference>
<dbReference type="GO" id="GO:0007034">
    <property type="term" value="P:vacuolar transport"/>
    <property type="evidence" value="ECO:0007669"/>
    <property type="project" value="TreeGrafter"/>
</dbReference>
<accession>A0A4T0X6Q7</accession>
<dbReference type="Proteomes" id="UP000307173">
    <property type="component" value="Unassembled WGS sequence"/>
</dbReference>
<dbReference type="GO" id="GO:0005768">
    <property type="term" value="C:endosome"/>
    <property type="evidence" value="ECO:0007669"/>
    <property type="project" value="TreeGrafter"/>
</dbReference>
<proteinExistence type="predicted"/>
<gene>
    <name evidence="1" type="ORF">CANINC_000239</name>
</gene>
<organism evidence="1 2">
    <name type="scientific">Pichia inconspicua</name>
    <dbReference type="NCBI Taxonomy" id="52247"/>
    <lineage>
        <taxon>Eukaryota</taxon>
        <taxon>Fungi</taxon>
        <taxon>Dikarya</taxon>
        <taxon>Ascomycota</taxon>
        <taxon>Saccharomycotina</taxon>
        <taxon>Pichiomycetes</taxon>
        <taxon>Pichiales</taxon>
        <taxon>Pichiaceae</taxon>
        <taxon>Pichia</taxon>
    </lineage>
</organism>
<dbReference type="AlphaFoldDB" id="A0A4T0X6Q7"/>
<keyword evidence="2" id="KW-1185">Reference proteome</keyword>
<evidence type="ECO:0000313" key="2">
    <source>
        <dbReference type="Proteomes" id="UP000307173"/>
    </source>
</evidence>
<sequence>MNIIENNYTLKKVAQKDSRSCSICFRQADAVLVSKDNKDWFYVCEVHLKDKGFAEEVHENGWQETLESLEKAKLGIREKKGWKEGWKTEIKIDEEKVEHLEEQLKSYKVWYVLDSLIYKTRLTKLLKKKEEAAIREKLHSGKLLPTTSNLKKL</sequence>
<comment type="caution">
    <text evidence="1">The sequence shown here is derived from an EMBL/GenBank/DDBJ whole genome shotgun (WGS) entry which is preliminary data.</text>
</comment>
<dbReference type="Pfam" id="PF08432">
    <property type="entry name" value="Vfa1"/>
    <property type="match status" value="1"/>
</dbReference>